<dbReference type="InterPro" id="IPR050364">
    <property type="entry name" value="Cytochrome_P450_fung"/>
</dbReference>
<evidence type="ECO:0000256" key="8">
    <source>
        <dbReference type="ARBA" id="ARBA00023033"/>
    </source>
</evidence>
<feature type="transmembrane region" description="Helical" evidence="10">
    <location>
        <begin position="371"/>
        <end position="391"/>
    </location>
</feature>
<dbReference type="PANTHER" id="PTHR46300:SF1">
    <property type="entry name" value="P450, PUTATIVE (EUROFUNG)-RELATED"/>
    <property type="match status" value="1"/>
</dbReference>
<keyword evidence="6" id="KW-0560">Oxidoreductase</keyword>
<evidence type="ECO:0000256" key="1">
    <source>
        <dbReference type="ARBA" id="ARBA00001971"/>
    </source>
</evidence>
<evidence type="ECO:0000256" key="9">
    <source>
        <dbReference type="PIRSR" id="PIRSR602401-1"/>
    </source>
</evidence>
<reference evidence="12" key="2">
    <citation type="submission" date="2015-01" db="EMBL/GenBank/DDBJ databases">
        <title>Evolutionary Origins and Diversification of the Mycorrhizal Mutualists.</title>
        <authorList>
            <consortium name="DOE Joint Genome Institute"/>
            <consortium name="Mycorrhizal Genomics Consortium"/>
            <person name="Kohler A."/>
            <person name="Kuo A."/>
            <person name="Nagy L.G."/>
            <person name="Floudas D."/>
            <person name="Copeland A."/>
            <person name="Barry K.W."/>
            <person name="Cichocki N."/>
            <person name="Veneault-Fourrey C."/>
            <person name="LaButti K."/>
            <person name="Lindquist E.A."/>
            <person name="Lipzen A."/>
            <person name="Lundell T."/>
            <person name="Morin E."/>
            <person name="Murat C."/>
            <person name="Riley R."/>
            <person name="Ohm R."/>
            <person name="Sun H."/>
            <person name="Tunlid A."/>
            <person name="Henrissat B."/>
            <person name="Grigoriev I.V."/>
            <person name="Hibbett D.S."/>
            <person name="Martin F."/>
        </authorList>
    </citation>
    <scope>NUCLEOTIDE SEQUENCE [LARGE SCALE GENOMIC DNA]</scope>
    <source>
        <strain evidence="12">Foug A</strain>
    </source>
</reference>
<dbReference type="OrthoDB" id="2789670at2759"/>
<feature type="transmembrane region" description="Helical" evidence="10">
    <location>
        <begin position="434"/>
        <end position="453"/>
    </location>
</feature>
<evidence type="ECO:0000256" key="5">
    <source>
        <dbReference type="ARBA" id="ARBA00022723"/>
    </source>
</evidence>
<evidence type="ECO:0000256" key="6">
    <source>
        <dbReference type="ARBA" id="ARBA00023002"/>
    </source>
</evidence>
<comment type="cofactor">
    <cofactor evidence="1 9">
        <name>heme</name>
        <dbReference type="ChEBI" id="CHEBI:30413"/>
    </cofactor>
</comment>
<evidence type="ECO:0000256" key="10">
    <source>
        <dbReference type="SAM" id="Phobius"/>
    </source>
</evidence>
<reference evidence="11 12" key="1">
    <citation type="submission" date="2014-04" db="EMBL/GenBank/DDBJ databases">
        <authorList>
            <consortium name="DOE Joint Genome Institute"/>
            <person name="Kuo A."/>
            <person name="Kohler A."/>
            <person name="Nagy L.G."/>
            <person name="Floudas D."/>
            <person name="Copeland A."/>
            <person name="Barry K.W."/>
            <person name="Cichocki N."/>
            <person name="Veneault-Fourrey C."/>
            <person name="LaButti K."/>
            <person name="Lindquist E.A."/>
            <person name="Lipzen A."/>
            <person name="Lundell T."/>
            <person name="Morin E."/>
            <person name="Murat C."/>
            <person name="Sun H."/>
            <person name="Tunlid A."/>
            <person name="Henrissat B."/>
            <person name="Grigoriev I.V."/>
            <person name="Hibbett D.S."/>
            <person name="Martin F."/>
            <person name="Nordberg H.P."/>
            <person name="Cantor M.N."/>
            <person name="Hua S.X."/>
        </authorList>
    </citation>
    <scope>NUCLEOTIDE SEQUENCE [LARGE SCALE GENOMIC DNA]</scope>
    <source>
        <strain evidence="11 12">Foug A</strain>
    </source>
</reference>
<keyword evidence="10" id="KW-1133">Transmembrane helix</keyword>
<feature type="binding site" description="axial binding residue" evidence="9">
    <location>
        <position position="432"/>
    </location>
    <ligand>
        <name>heme</name>
        <dbReference type="ChEBI" id="CHEBI:30413"/>
    </ligand>
    <ligandPart>
        <name>Fe</name>
        <dbReference type="ChEBI" id="CHEBI:18248"/>
    </ligandPart>
</feature>
<dbReference type="GO" id="GO:0020037">
    <property type="term" value="F:heme binding"/>
    <property type="evidence" value="ECO:0007669"/>
    <property type="project" value="InterPro"/>
</dbReference>
<dbReference type="HOGENOM" id="CLU_001570_2_1_1"/>
<evidence type="ECO:0008006" key="13">
    <source>
        <dbReference type="Google" id="ProtNLM"/>
    </source>
</evidence>
<dbReference type="STRING" id="1036808.A0A0C3D647"/>
<dbReference type="Pfam" id="PF00067">
    <property type="entry name" value="p450"/>
    <property type="match status" value="1"/>
</dbReference>
<dbReference type="InterPro" id="IPR036396">
    <property type="entry name" value="Cyt_P450_sf"/>
</dbReference>
<dbReference type="GO" id="GO:0005506">
    <property type="term" value="F:iron ion binding"/>
    <property type="evidence" value="ECO:0007669"/>
    <property type="project" value="InterPro"/>
</dbReference>
<keyword evidence="5 9" id="KW-0479">Metal-binding</keyword>
<evidence type="ECO:0000256" key="4">
    <source>
        <dbReference type="ARBA" id="ARBA00022617"/>
    </source>
</evidence>
<dbReference type="GO" id="GO:0016705">
    <property type="term" value="F:oxidoreductase activity, acting on paired donors, with incorporation or reduction of molecular oxygen"/>
    <property type="evidence" value="ECO:0007669"/>
    <property type="project" value="InterPro"/>
</dbReference>
<dbReference type="PANTHER" id="PTHR46300">
    <property type="entry name" value="P450, PUTATIVE (EUROFUNG)-RELATED-RELATED"/>
    <property type="match status" value="1"/>
</dbReference>
<proteinExistence type="inferred from homology"/>
<dbReference type="InParanoid" id="A0A0C3D647"/>
<dbReference type="PRINTS" id="PR00463">
    <property type="entry name" value="EP450I"/>
</dbReference>
<dbReference type="Proteomes" id="UP000053989">
    <property type="component" value="Unassembled WGS sequence"/>
</dbReference>
<protein>
    <recommendedName>
        <fullName evidence="13">Cytochrome P450</fullName>
    </recommendedName>
</protein>
<evidence type="ECO:0000256" key="3">
    <source>
        <dbReference type="ARBA" id="ARBA00010617"/>
    </source>
</evidence>
<organism evidence="11 12">
    <name type="scientific">Scleroderma citrinum Foug A</name>
    <dbReference type="NCBI Taxonomy" id="1036808"/>
    <lineage>
        <taxon>Eukaryota</taxon>
        <taxon>Fungi</taxon>
        <taxon>Dikarya</taxon>
        <taxon>Basidiomycota</taxon>
        <taxon>Agaricomycotina</taxon>
        <taxon>Agaricomycetes</taxon>
        <taxon>Agaricomycetidae</taxon>
        <taxon>Boletales</taxon>
        <taxon>Sclerodermatineae</taxon>
        <taxon>Sclerodermataceae</taxon>
        <taxon>Scleroderma</taxon>
    </lineage>
</organism>
<evidence type="ECO:0000256" key="7">
    <source>
        <dbReference type="ARBA" id="ARBA00023004"/>
    </source>
</evidence>
<evidence type="ECO:0000313" key="11">
    <source>
        <dbReference type="EMBL" id="KIM51561.1"/>
    </source>
</evidence>
<keyword evidence="10" id="KW-0812">Transmembrane</keyword>
<keyword evidence="7 9" id="KW-0408">Iron</keyword>
<keyword evidence="4 9" id="KW-0349">Heme</keyword>
<dbReference type="InterPro" id="IPR002401">
    <property type="entry name" value="Cyt_P450_E_grp-I"/>
</dbReference>
<keyword evidence="10" id="KW-0472">Membrane</keyword>
<dbReference type="AlphaFoldDB" id="A0A0C3D647"/>
<sequence>MLQWLHVVQVGFLAAALLLVLVKLKQLVSYKYDLSLPPGPPARWCWQNPLPPKDIARTLSAWVAEYGPVITLQQGSQVTIIIGRMEAATEIMEKNGAVTADRPHSIAARELLSKGLRMVLEHNNERFRRLRKAMSIHLQPKSIHKYKPMQMQDAKNLIIDILNDPKNHQTHALRYGASVILRVTYGKSTPTSNDDPEVMGVHTALGRFQRAMRPGAYLVDRIPMVRYFPRYGKEMDRWHRYEIKLFREQLARVKNEMATTDCGPSFARTLLEHIHEHDMPTDEMAYLAGSMYGAGSETSAVGIMSMILAAACHPEAQARVREELDLVVGRDRAPTWQDAESLPQLQAFLLETARWRPVIPHGFAHRASKDVVWRGYVIPAGAILYGCLWAISRDPDVFPNPDQFDPQRWLDKRGQIRTDLKFYPYGHGRRVCPGMYLANDSLFITFALLLWSFRIFERPDAPIDPDAYTDTLISRPFPFEVDFVPRMDEKLLRMTMGPEGDA</sequence>
<dbReference type="GO" id="GO:0004497">
    <property type="term" value="F:monooxygenase activity"/>
    <property type="evidence" value="ECO:0007669"/>
    <property type="project" value="UniProtKB-KW"/>
</dbReference>
<accession>A0A0C3D647</accession>
<dbReference type="InterPro" id="IPR001128">
    <property type="entry name" value="Cyt_P450"/>
</dbReference>
<comment type="similarity">
    <text evidence="3">Belongs to the cytochrome P450 family.</text>
</comment>
<dbReference type="Gene3D" id="1.10.630.10">
    <property type="entry name" value="Cytochrome P450"/>
    <property type="match status" value="1"/>
</dbReference>
<gene>
    <name evidence="11" type="ORF">SCLCIDRAFT_18381</name>
</gene>
<keyword evidence="12" id="KW-1185">Reference proteome</keyword>
<dbReference type="CDD" id="cd11065">
    <property type="entry name" value="CYP64-like"/>
    <property type="match status" value="1"/>
</dbReference>
<name>A0A0C3D647_9AGAM</name>
<dbReference type="EMBL" id="KN822251">
    <property type="protein sequence ID" value="KIM51561.1"/>
    <property type="molecule type" value="Genomic_DNA"/>
</dbReference>
<comment type="pathway">
    <text evidence="2">Secondary metabolite biosynthesis.</text>
</comment>
<evidence type="ECO:0000313" key="12">
    <source>
        <dbReference type="Proteomes" id="UP000053989"/>
    </source>
</evidence>
<keyword evidence="8" id="KW-0503">Monooxygenase</keyword>
<dbReference type="SUPFAM" id="SSF48264">
    <property type="entry name" value="Cytochrome P450"/>
    <property type="match status" value="1"/>
</dbReference>
<feature type="transmembrane region" description="Helical" evidence="10">
    <location>
        <begin position="6"/>
        <end position="24"/>
    </location>
</feature>
<evidence type="ECO:0000256" key="2">
    <source>
        <dbReference type="ARBA" id="ARBA00005179"/>
    </source>
</evidence>